<feature type="domain" description="GOST seven transmembrane" evidence="9">
    <location>
        <begin position="204"/>
        <end position="450"/>
    </location>
</feature>
<reference evidence="10" key="1">
    <citation type="submission" date="2021-01" db="EMBL/GenBank/DDBJ databases">
        <authorList>
            <person name="Corre E."/>
            <person name="Pelletier E."/>
            <person name="Niang G."/>
            <person name="Scheremetjew M."/>
            <person name="Finn R."/>
            <person name="Kale V."/>
            <person name="Holt S."/>
            <person name="Cochrane G."/>
            <person name="Meng A."/>
            <person name="Brown T."/>
            <person name="Cohen L."/>
        </authorList>
    </citation>
    <scope>NUCLEOTIDE SEQUENCE</scope>
    <source>
        <strain evidence="10">CCMP3346</strain>
    </source>
</reference>
<feature type="compositionally biased region" description="Basic and acidic residues" evidence="6">
    <location>
        <begin position="539"/>
        <end position="549"/>
    </location>
</feature>
<feature type="transmembrane region" description="Helical" evidence="7">
    <location>
        <begin position="271"/>
        <end position="296"/>
    </location>
</feature>
<dbReference type="PANTHER" id="PTHR21229">
    <property type="entry name" value="LUNG SEVEN TRANSMEMBRANE RECEPTOR"/>
    <property type="match status" value="1"/>
</dbReference>
<evidence type="ECO:0000256" key="3">
    <source>
        <dbReference type="ARBA" id="ARBA00022729"/>
    </source>
</evidence>
<keyword evidence="5 7" id="KW-0472">Membrane</keyword>
<evidence type="ECO:0000256" key="6">
    <source>
        <dbReference type="SAM" id="MobiDB-lite"/>
    </source>
</evidence>
<evidence type="ECO:0000256" key="8">
    <source>
        <dbReference type="SAM" id="SignalP"/>
    </source>
</evidence>
<evidence type="ECO:0000256" key="7">
    <source>
        <dbReference type="SAM" id="Phobius"/>
    </source>
</evidence>
<evidence type="ECO:0000313" key="10">
    <source>
        <dbReference type="EMBL" id="CAD9066805.1"/>
    </source>
</evidence>
<dbReference type="GO" id="GO:0005794">
    <property type="term" value="C:Golgi apparatus"/>
    <property type="evidence" value="ECO:0007669"/>
    <property type="project" value="TreeGrafter"/>
</dbReference>
<evidence type="ECO:0000256" key="2">
    <source>
        <dbReference type="ARBA" id="ARBA00022692"/>
    </source>
</evidence>
<feature type="region of interest" description="Disordered" evidence="6">
    <location>
        <begin position="487"/>
        <end position="559"/>
    </location>
</feature>
<protein>
    <recommendedName>
        <fullName evidence="9">GOST seven transmembrane domain-containing protein</fullName>
    </recommendedName>
</protein>
<dbReference type="Pfam" id="PF06814">
    <property type="entry name" value="GOST_TM"/>
    <property type="match status" value="1"/>
</dbReference>
<dbReference type="InterPro" id="IPR009637">
    <property type="entry name" value="GPR107/GPR108-like"/>
</dbReference>
<feature type="transmembrane region" description="Helical" evidence="7">
    <location>
        <begin position="240"/>
        <end position="259"/>
    </location>
</feature>
<evidence type="ECO:0000256" key="4">
    <source>
        <dbReference type="ARBA" id="ARBA00022989"/>
    </source>
</evidence>
<accession>A0A7S1K8U3</accession>
<evidence type="ECO:0000259" key="9">
    <source>
        <dbReference type="Pfam" id="PF06814"/>
    </source>
</evidence>
<evidence type="ECO:0000256" key="1">
    <source>
        <dbReference type="ARBA" id="ARBA00004141"/>
    </source>
</evidence>
<dbReference type="InterPro" id="IPR053937">
    <property type="entry name" value="GOST_TM"/>
</dbReference>
<name>A0A7S1K8U3_9ALVE</name>
<proteinExistence type="predicted"/>
<feature type="transmembrane region" description="Helical" evidence="7">
    <location>
        <begin position="208"/>
        <end position="228"/>
    </location>
</feature>
<dbReference type="PANTHER" id="PTHR21229:SF1">
    <property type="entry name" value="GH17801P"/>
    <property type="match status" value="1"/>
</dbReference>
<feature type="transmembrane region" description="Helical" evidence="7">
    <location>
        <begin position="384"/>
        <end position="407"/>
    </location>
</feature>
<feature type="transmembrane region" description="Helical" evidence="7">
    <location>
        <begin position="427"/>
        <end position="445"/>
    </location>
</feature>
<gene>
    <name evidence="10" type="ORF">VBRA1451_LOCUS21878</name>
</gene>
<dbReference type="AlphaFoldDB" id="A0A7S1K8U3"/>
<feature type="transmembrane region" description="Helical" evidence="7">
    <location>
        <begin position="341"/>
        <end position="363"/>
    </location>
</feature>
<sequence length="559" mass="63110">MGTDPREIWQIRPWRGPKPGQLLLTALLIPWRMALAQVYEFRDTPIPDNKQLNVLNSFFVYGKEDSPAGRGGGEAQVTFEGMEFTGKGGGDVQKFRDYVGVELSLMRFTDFWSIISPQKFCCNEDDIAVGLCSVKDTLIGSREKPMYRHGIEYGPHPARDRQLLSQTGVYVLTFSNCGDKKGGTISGKVVVKNPYGYLPGSEYPRMPFYGYLTLAYMFLSVVWFAASLRWNTELIKIQMCIAGVIFLGFLECVLWHVHLHWWNTYGYRIHALFFCAIVLSVVKCIVSYMLVLVASLGWGVVRATLEASVVRRIRQTSIVYTILDTCRLVVLNYGSSHAFNFAFVLMCLFPVSLLNAILFYWIFTSLSALIMKLRARKQTEKLLLFTRLWNVLVMSLIIAAAALIYQITYLSQNVTARWQSQWLLTDGISHLLFLFVLVAIMWLWAPHRHSQRYAYSHELPSDVAEKDTGPSDPEDIQVWAEEIDIDADSDEDDVHDDDSMALDSTASSKASSRVAKPAKKGTVVIKKNSGDEEAAGDTATKEGDVDIVKEYSPQQDKLN</sequence>
<keyword evidence="2 7" id="KW-0812">Transmembrane</keyword>
<feature type="chain" id="PRO_5030875517" description="GOST seven transmembrane domain-containing protein" evidence="8">
    <location>
        <begin position="37"/>
        <end position="559"/>
    </location>
</feature>
<keyword evidence="4 7" id="KW-1133">Transmembrane helix</keyword>
<feature type="compositionally biased region" description="Polar residues" evidence="6">
    <location>
        <begin position="502"/>
        <end position="511"/>
    </location>
</feature>
<evidence type="ECO:0000256" key="5">
    <source>
        <dbReference type="ARBA" id="ARBA00023136"/>
    </source>
</evidence>
<keyword evidence="3 8" id="KW-0732">Signal</keyword>
<dbReference type="EMBL" id="HBGB01037074">
    <property type="protein sequence ID" value="CAD9066805.1"/>
    <property type="molecule type" value="Transcribed_RNA"/>
</dbReference>
<feature type="compositionally biased region" description="Acidic residues" evidence="6">
    <location>
        <begin position="487"/>
        <end position="500"/>
    </location>
</feature>
<dbReference type="GO" id="GO:0016020">
    <property type="term" value="C:membrane"/>
    <property type="evidence" value="ECO:0007669"/>
    <property type="project" value="UniProtKB-SubCell"/>
</dbReference>
<organism evidence="10">
    <name type="scientific">Vitrella brassicaformis</name>
    <dbReference type="NCBI Taxonomy" id="1169539"/>
    <lineage>
        <taxon>Eukaryota</taxon>
        <taxon>Sar</taxon>
        <taxon>Alveolata</taxon>
        <taxon>Colpodellida</taxon>
        <taxon>Vitrellaceae</taxon>
        <taxon>Vitrella</taxon>
    </lineage>
</organism>
<feature type="signal peptide" evidence="8">
    <location>
        <begin position="1"/>
        <end position="36"/>
    </location>
</feature>
<comment type="subcellular location">
    <subcellularLocation>
        <location evidence="1">Membrane</location>
        <topology evidence="1">Multi-pass membrane protein</topology>
    </subcellularLocation>
</comment>